<proteinExistence type="inferred from homology"/>
<reference evidence="12 13" key="1">
    <citation type="submission" date="2018-03" db="EMBL/GenBank/DDBJ databases">
        <authorList>
            <person name="Keele B.F."/>
        </authorList>
    </citation>
    <scope>NUCLEOTIDE SEQUENCE [LARGE SCALE GENOMIC DNA]</scope>
    <source>
        <strain evidence="12 13">IB-3</strain>
    </source>
</reference>
<dbReference type="InterPro" id="IPR000477">
    <property type="entry name" value="RT_dom"/>
</dbReference>
<dbReference type="Pfam" id="PF00078">
    <property type="entry name" value="RVT_1"/>
    <property type="match status" value="1"/>
</dbReference>
<dbReference type="GO" id="GO:0003964">
    <property type="term" value="F:RNA-directed DNA polymerase activity"/>
    <property type="evidence" value="ECO:0007669"/>
    <property type="project" value="UniProtKB-KW"/>
</dbReference>
<keyword evidence="13" id="KW-1185">Reference proteome</keyword>
<evidence type="ECO:0000313" key="13">
    <source>
        <dbReference type="Proteomes" id="UP000244867"/>
    </source>
</evidence>
<organism evidence="12 13">
    <name type="scientific">Nocardioides currus</name>
    <dbReference type="NCBI Taxonomy" id="2133958"/>
    <lineage>
        <taxon>Bacteria</taxon>
        <taxon>Bacillati</taxon>
        <taxon>Actinomycetota</taxon>
        <taxon>Actinomycetes</taxon>
        <taxon>Propionibacteriales</taxon>
        <taxon>Nocardioidaceae</taxon>
        <taxon>Nocardioides</taxon>
    </lineage>
</organism>
<accession>A0A2R7Z2S8</accession>
<feature type="region of interest" description="Disordered" evidence="10">
    <location>
        <begin position="302"/>
        <end position="324"/>
    </location>
</feature>
<evidence type="ECO:0000256" key="4">
    <source>
        <dbReference type="ARBA" id="ARBA00022723"/>
    </source>
</evidence>
<dbReference type="SUPFAM" id="SSF56672">
    <property type="entry name" value="DNA/RNA polymerases"/>
    <property type="match status" value="1"/>
</dbReference>
<keyword evidence="7" id="KW-0051">Antiviral defense</keyword>
<evidence type="ECO:0000256" key="3">
    <source>
        <dbReference type="ARBA" id="ARBA00022695"/>
    </source>
</evidence>
<sequence>MRVIHAPEPELQILLRRVLRTALDQLPQHPMAFAYRNRTSIVECAHVHLRADTVIRLDIADFFTSVRERYVFEALMALTDDEWLPLGRPSRLAAHEMARLTTVTPDDSGAWLNRGTGTLTVDDRARPRSYPYKGQREGFLPQGAPTSGAISNLVMRPVDEAIFQVAEKLGLRYTRYSDDLYFSSRRRVLHHTVDALVSGVRPPLAELGLHLNAHKTRVARGGARRTVLGMLVDGHTLRLPREQHRNIELHLRGADRHGLEHHAESRGFDSVESLERHVSGLIGWAQHVEPMKGATYRSHWHRTRSRSSAAANPQVEHADPTVSVDDSARASIDRLLAQGHAFRQSKDYAEFIGFIGRFRGYSPFNAAMVRLQKPGSRFVATEQKWRTKYRRVIRPGGQPLVMLRPGGPYMVVYDVSDTEALPGSKPLPRHVTDPLAADSSLNSATVERLWKVTIDNAIRHGIRVTLVDNSPAHAGSARWSRLEGHVTRPGKKSGATPETYSLTHEIEVSRKLSAVDQYVTLVHELAHIYCGHLGTPDVALWPSRRGGVVRDEVEAESVAFIVMCRLDPQFTMGDYLLGYLSNSTEIPDGVSLQRMMQVASDIMQMGQRRLKAGEI</sequence>
<dbReference type="GO" id="GO:0003723">
    <property type="term" value="F:RNA binding"/>
    <property type="evidence" value="ECO:0007669"/>
    <property type="project" value="InterPro"/>
</dbReference>
<comment type="similarity">
    <text evidence="8">Belongs to the bacterial reverse transcriptase family.</text>
</comment>
<evidence type="ECO:0000313" key="12">
    <source>
        <dbReference type="EMBL" id="PUA82469.1"/>
    </source>
</evidence>
<keyword evidence="5" id="KW-0460">Magnesium</keyword>
<dbReference type="AlphaFoldDB" id="A0A2R7Z2S8"/>
<dbReference type="PROSITE" id="PS50878">
    <property type="entry name" value="RT_POL"/>
    <property type="match status" value="1"/>
</dbReference>
<evidence type="ECO:0000256" key="2">
    <source>
        <dbReference type="ARBA" id="ARBA00022679"/>
    </source>
</evidence>
<evidence type="ECO:0000256" key="10">
    <source>
        <dbReference type="SAM" id="MobiDB-lite"/>
    </source>
</evidence>
<dbReference type="EMBL" id="PYXZ01000001">
    <property type="protein sequence ID" value="PUA82469.1"/>
    <property type="molecule type" value="Genomic_DNA"/>
</dbReference>
<feature type="region of interest" description="Disordered" evidence="10">
    <location>
        <begin position="478"/>
        <end position="497"/>
    </location>
</feature>
<comment type="catalytic activity">
    <reaction evidence="9">
        <text>DNA(n) + a 2'-deoxyribonucleoside 5'-triphosphate = DNA(n+1) + diphosphate</text>
        <dbReference type="Rhea" id="RHEA:22508"/>
        <dbReference type="Rhea" id="RHEA-COMP:17339"/>
        <dbReference type="Rhea" id="RHEA-COMP:17340"/>
        <dbReference type="ChEBI" id="CHEBI:33019"/>
        <dbReference type="ChEBI" id="CHEBI:61560"/>
        <dbReference type="ChEBI" id="CHEBI:173112"/>
        <dbReference type="EC" id="2.7.7.49"/>
    </reaction>
</comment>
<dbReference type="EC" id="2.7.7.49" evidence="1"/>
<evidence type="ECO:0000256" key="6">
    <source>
        <dbReference type="ARBA" id="ARBA00022918"/>
    </source>
</evidence>
<comment type="caution">
    <text evidence="12">The sequence shown here is derived from an EMBL/GenBank/DDBJ whole genome shotgun (WGS) entry which is preliminary data.</text>
</comment>
<dbReference type="Proteomes" id="UP000244867">
    <property type="component" value="Unassembled WGS sequence"/>
</dbReference>
<feature type="domain" description="Reverse transcriptase" evidence="11">
    <location>
        <begin position="1"/>
        <end position="232"/>
    </location>
</feature>
<dbReference type="CDD" id="cd03487">
    <property type="entry name" value="RT_Bac_retron_II"/>
    <property type="match status" value="1"/>
</dbReference>
<name>A0A2R7Z2S8_9ACTN</name>
<evidence type="ECO:0000256" key="9">
    <source>
        <dbReference type="ARBA" id="ARBA00048173"/>
    </source>
</evidence>
<dbReference type="InterPro" id="IPR000123">
    <property type="entry name" value="Reverse_transcriptase_msDNA"/>
</dbReference>
<keyword evidence="4" id="KW-0479">Metal-binding</keyword>
<dbReference type="PANTHER" id="PTHR34047">
    <property type="entry name" value="NUCLEAR INTRON MATURASE 1, MITOCHONDRIAL-RELATED"/>
    <property type="match status" value="1"/>
</dbReference>
<keyword evidence="6" id="KW-0695">RNA-directed DNA polymerase</keyword>
<evidence type="ECO:0000256" key="8">
    <source>
        <dbReference type="ARBA" id="ARBA00034120"/>
    </source>
</evidence>
<evidence type="ECO:0000256" key="5">
    <source>
        <dbReference type="ARBA" id="ARBA00022842"/>
    </source>
</evidence>
<dbReference type="InterPro" id="IPR051083">
    <property type="entry name" value="GrpII_Intron_Splice-Mob/Def"/>
</dbReference>
<evidence type="ECO:0000256" key="1">
    <source>
        <dbReference type="ARBA" id="ARBA00012493"/>
    </source>
</evidence>
<evidence type="ECO:0000256" key="7">
    <source>
        <dbReference type="ARBA" id="ARBA00023118"/>
    </source>
</evidence>
<gene>
    <name evidence="12" type="ORF">C7S10_01600</name>
</gene>
<dbReference type="GO" id="GO:0046872">
    <property type="term" value="F:metal ion binding"/>
    <property type="evidence" value="ECO:0007669"/>
    <property type="project" value="UniProtKB-KW"/>
</dbReference>
<keyword evidence="2" id="KW-0808">Transferase</keyword>
<dbReference type="InterPro" id="IPR043502">
    <property type="entry name" value="DNA/RNA_pol_sf"/>
</dbReference>
<dbReference type="PANTHER" id="PTHR34047:SF7">
    <property type="entry name" value="RNA-DIRECTED DNA POLYMERASE"/>
    <property type="match status" value="1"/>
</dbReference>
<protein>
    <recommendedName>
        <fullName evidence="1">RNA-directed DNA polymerase</fullName>
        <ecNumber evidence="1">2.7.7.49</ecNumber>
    </recommendedName>
</protein>
<keyword evidence="3" id="KW-0548">Nucleotidyltransferase</keyword>
<dbReference type="GO" id="GO:0051607">
    <property type="term" value="P:defense response to virus"/>
    <property type="evidence" value="ECO:0007669"/>
    <property type="project" value="UniProtKB-KW"/>
</dbReference>
<evidence type="ECO:0000259" key="11">
    <source>
        <dbReference type="PROSITE" id="PS50878"/>
    </source>
</evidence>